<organism evidence="2 4">
    <name type="scientific">Ficus carica</name>
    <name type="common">Common fig</name>
    <dbReference type="NCBI Taxonomy" id="3494"/>
    <lineage>
        <taxon>Eukaryota</taxon>
        <taxon>Viridiplantae</taxon>
        <taxon>Streptophyta</taxon>
        <taxon>Embryophyta</taxon>
        <taxon>Tracheophyta</taxon>
        <taxon>Spermatophyta</taxon>
        <taxon>Magnoliopsida</taxon>
        <taxon>eudicotyledons</taxon>
        <taxon>Gunneridae</taxon>
        <taxon>Pentapetalae</taxon>
        <taxon>rosids</taxon>
        <taxon>fabids</taxon>
        <taxon>Rosales</taxon>
        <taxon>Moraceae</taxon>
        <taxon>Ficeae</taxon>
        <taxon>Ficus</taxon>
    </lineage>
</organism>
<name>A0AA88E3S3_FICCA</name>
<protein>
    <submittedName>
        <fullName evidence="2">Uncharacterized protein</fullName>
    </submittedName>
</protein>
<dbReference type="EMBL" id="BTGU01000473">
    <property type="protein sequence ID" value="GMN67592.1"/>
    <property type="molecule type" value="Genomic_DNA"/>
</dbReference>
<evidence type="ECO:0000313" key="2">
    <source>
        <dbReference type="EMBL" id="GMN67577.1"/>
    </source>
</evidence>
<dbReference type="Proteomes" id="UP001187192">
    <property type="component" value="Unassembled WGS sequence"/>
</dbReference>
<dbReference type="EMBL" id="BTGU01000472">
    <property type="protein sequence ID" value="GMN67577.1"/>
    <property type="molecule type" value="Genomic_DNA"/>
</dbReference>
<keyword evidence="4" id="KW-1185">Reference proteome</keyword>
<accession>A0AA88E3S3</accession>
<reference evidence="2" key="1">
    <citation type="submission" date="2023-07" db="EMBL/GenBank/DDBJ databases">
        <title>draft genome sequence of fig (Ficus carica).</title>
        <authorList>
            <person name="Takahashi T."/>
            <person name="Nishimura K."/>
        </authorList>
    </citation>
    <scope>NUCLEOTIDE SEQUENCE</scope>
</reference>
<feature type="region of interest" description="Disordered" evidence="1">
    <location>
        <begin position="1"/>
        <end position="26"/>
    </location>
</feature>
<proteinExistence type="predicted"/>
<evidence type="ECO:0000313" key="3">
    <source>
        <dbReference type="EMBL" id="GMN67592.1"/>
    </source>
</evidence>
<evidence type="ECO:0000313" key="4">
    <source>
        <dbReference type="Proteomes" id="UP001187192"/>
    </source>
</evidence>
<dbReference type="AlphaFoldDB" id="A0AA88E3S3"/>
<evidence type="ECO:0000256" key="1">
    <source>
        <dbReference type="SAM" id="MobiDB-lite"/>
    </source>
</evidence>
<gene>
    <name evidence="2" type="ORF">TIFTF001_036638</name>
    <name evidence="3" type="ORF">TIFTF001_036653</name>
</gene>
<sequence>MEGSREMEEGGDNARVHSRDSHSRKPFSGVEICGLHQFKGNMLIFTLDILILENHSLESKSPNLAKLKETMLVFTLDILIPENHSLESNLQTSPG</sequence>
<comment type="caution">
    <text evidence="2">The sequence shown here is derived from an EMBL/GenBank/DDBJ whole genome shotgun (WGS) entry which is preliminary data.</text>
</comment>
<feature type="compositionally biased region" description="Basic and acidic residues" evidence="1">
    <location>
        <begin position="1"/>
        <end position="23"/>
    </location>
</feature>